<evidence type="ECO:0000259" key="1">
    <source>
        <dbReference type="Pfam" id="PF03102"/>
    </source>
</evidence>
<comment type="caution">
    <text evidence="3">The sequence shown here is derived from an EMBL/GenBank/DDBJ whole genome shotgun (WGS) entry which is preliminary data.</text>
</comment>
<evidence type="ECO:0000313" key="4">
    <source>
        <dbReference type="Proteomes" id="UP000178894"/>
    </source>
</evidence>
<dbReference type="Proteomes" id="UP000178894">
    <property type="component" value="Unassembled WGS sequence"/>
</dbReference>
<dbReference type="EMBL" id="MFIQ01000031">
    <property type="protein sequence ID" value="OGF93000.1"/>
    <property type="molecule type" value="Genomic_DNA"/>
</dbReference>
<dbReference type="SUPFAM" id="SSF51182">
    <property type="entry name" value="RmlC-like cupins"/>
    <property type="match status" value="1"/>
</dbReference>
<feature type="domain" description="PseI/NeuA/B-like" evidence="1">
    <location>
        <begin position="50"/>
        <end position="269"/>
    </location>
</feature>
<dbReference type="AlphaFoldDB" id="A0A1F5XYU4"/>
<dbReference type="Pfam" id="PF03102">
    <property type="entry name" value="NeuB"/>
    <property type="match status" value="1"/>
</dbReference>
<dbReference type="InterPro" id="IPR013096">
    <property type="entry name" value="Cupin_2"/>
</dbReference>
<dbReference type="Gene3D" id="3.90.1210.10">
    <property type="entry name" value="Antifreeze-like/N-acetylneuraminic acid synthase C-terminal domain"/>
    <property type="match status" value="1"/>
</dbReference>
<reference evidence="3 4" key="1">
    <citation type="journal article" date="2016" name="Nat. Commun.">
        <title>Thousands of microbial genomes shed light on interconnected biogeochemical processes in an aquifer system.</title>
        <authorList>
            <person name="Anantharaman K."/>
            <person name="Brown C.T."/>
            <person name="Hug L.A."/>
            <person name="Sharon I."/>
            <person name="Castelle C.J."/>
            <person name="Probst A.J."/>
            <person name="Thomas B.C."/>
            <person name="Singh A."/>
            <person name="Wilkins M.J."/>
            <person name="Karaoz U."/>
            <person name="Brodie E.L."/>
            <person name="Williams K.H."/>
            <person name="Hubbard S.S."/>
            <person name="Banfield J.F."/>
        </authorList>
    </citation>
    <scope>NUCLEOTIDE SEQUENCE [LARGE SCALE GENOMIC DNA]</scope>
</reference>
<dbReference type="InterPro" id="IPR014710">
    <property type="entry name" value="RmlC-like_jellyroll"/>
</dbReference>
<evidence type="ECO:0000313" key="3">
    <source>
        <dbReference type="EMBL" id="OGF93000.1"/>
    </source>
</evidence>
<dbReference type="InterPro" id="IPR051690">
    <property type="entry name" value="PseI-like"/>
</dbReference>
<dbReference type="InterPro" id="IPR011051">
    <property type="entry name" value="RmlC_Cupin_sf"/>
</dbReference>
<dbReference type="GO" id="GO:0016051">
    <property type="term" value="P:carbohydrate biosynthetic process"/>
    <property type="evidence" value="ECO:0007669"/>
    <property type="project" value="InterPro"/>
</dbReference>
<gene>
    <name evidence="3" type="ORF">A3G54_02000</name>
</gene>
<name>A0A1F5XYU4_9BACT</name>
<accession>A0A1F5XYU4</accession>
<dbReference type="Gene3D" id="2.60.120.10">
    <property type="entry name" value="Jelly Rolls"/>
    <property type="match status" value="1"/>
</dbReference>
<evidence type="ECO:0000259" key="2">
    <source>
        <dbReference type="Pfam" id="PF07883"/>
    </source>
</evidence>
<dbReference type="PANTHER" id="PTHR42966">
    <property type="entry name" value="N-ACETYLNEURAMINATE SYNTHASE"/>
    <property type="match status" value="1"/>
</dbReference>
<dbReference type="Pfam" id="PF07883">
    <property type="entry name" value="Cupin_2"/>
    <property type="match status" value="1"/>
</dbReference>
<feature type="domain" description="Cupin type-2" evidence="2">
    <location>
        <begin position="412"/>
        <end position="466"/>
    </location>
</feature>
<dbReference type="Gene3D" id="3.20.20.70">
    <property type="entry name" value="Aldolase class I"/>
    <property type="match status" value="1"/>
</dbReference>
<sequence>METFRNKAKFDFGGIFIFELANNHQGKIDHGLNIVREMSNLAREFGIRGAMKFQFRDLSRIIHPNFEQFSNSNYIPRFLNTKLGEEDFTNLINESRHQGLLTITTPFDEESVGQIEKMGIEVIKIGSPSNQDWPLLERVAEANKPVICSTGGLPIPDIDKIVSFFNKRAVDFALMHCVSLYPTPNGKLYLNQIETLKNRYPNITIGFSTHEDPGNLNAIRIAYAKGARFFEKHVGIKTDEIKLNAYSATPEQIRAWLSAYKEAVESIGDNGTREISEKERQDLKTFVRGVWASREIKAGESIGKDDVFFAMPFQEGQLVSGNFHPGLVANRSYSMSEAIDEEIKPAGKSKKEIVYHSIHAVKGMLNEAKVPLGHDFQVELSHHYGIERFHEVGSTIITCFNKEYAKKVIVALPGQWNPEHYHKKKDETFQILNGTLEAEINGRRKILEPGDSLWIPRGVLHAFGSEHGAVFEEISTTDYNGDSFYTDRSIAAMNREDRKTKLLNWGQHQMDAFDEGGEVKVS</sequence>
<protein>
    <recommendedName>
        <fullName evidence="5">Sialic acid synthase</fullName>
    </recommendedName>
</protein>
<dbReference type="GO" id="GO:0047444">
    <property type="term" value="F:N-acylneuraminate-9-phosphate synthase activity"/>
    <property type="evidence" value="ECO:0007669"/>
    <property type="project" value="TreeGrafter"/>
</dbReference>
<proteinExistence type="predicted"/>
<dbReference type="SUPFAM" id="SSF51569">
    <property type="entry name" value="Aldolase"/>
    <property type="match status" value="1"/>
</dbReference>
<organism evidence="3 4">
    <name type="scientific">Candidatus Giovannonibacteria bacterium RIFCSPLOWO2_12_FULL_44_15</name>
    <dbReference type="NCBI Taxonomy" id="1798364"/>
    <lineage>
        <taxon>Bacteria</taxon>
        <taxon>Candidatus Giovannoniibacteriota</taxon>
    </lineage>
</organism>
<dbReference type="InterPro" id="IPR013132">
    <property type="entry name" value="PseI/NeuA/B-like_N"/>
</dbReference>
<dbReference type="STRING" id="1798364.A3G54_02000"/>
<dbReference type="PANTHER" id="PTHR42966:SF1">
    <property type="entry name" value="SIALIC ACID SYNTHASE"/>
    <property type="match status" value="1"/>
</dbReference>
<evidence type="ECO:0008006" key="5">
    <source>
        <dbReference type="Google" id="ProtNLM"/>
    </source>
</evidence>
<dbReference type="InterPro" id="IPR013785">
    <property type="entry name" value="Aldolase_TIM"/>
</dbReference>